<protein>
    <submittedName>
        <fullName evidence="2">Uncharacterized protein</fullName>
    </submittedName>
</protein>
<evidence type="ECO:0000313" key="2">
    <source>
        <dbReference type="EMBL" id="ACR34555.1"/>
    </source>
</evidence>
<accession>C4J055</accession>
<reference evidence="2" key="2">
    <citation type="submission" date="2012-06" db="EMBL/GenBank/DDBJ databases">
        <authorList>
            <person name="Yu Y."/>
            <person name="Currie J."/>
            <person name="Lomeli R."/>
            <person name="Angelova A."/>
            <person name="Collura K."/>
            <person name="Wissotski M."/>
            <person name="Campos D."/>
            <person name="Kudrna D."/>
            <person name="Golser W."/>
            <person name="Ashely E."/>
            <person name="Descour A."/>
            <person name="Fernandes J."/>
            <person name="Soderlund C."/>
            <person name="Walbot V."/>
        </authorList>
    </citation>
    <scope>NUCLEOTIDE SEQUENCE</scope>
    <source>
        <strain evidence="2">B73</strain>
    </source>
</reference>
<name>C4J055_MAIZE</name>
<organism evidence="2">
    <name type="scientific">Zea mays</name>
    <name type="common">Maize</name>
    <dbReference type="NCBI Taxonomy" id="4577"/>
    <lineage>
        <taxon>Eukaryota</taxon>
        <taxon>Viridiplantae</taxon>
        <taxon>Streptophyta</taxon>
        <taxon>Embryophyta</taxon>
        <taxon>Tracheophyta</taxon>
        <taxon>Spermatophyta</taxon>
        <taxon>Magnoliopsida</taxon>
        <taxon>Liliopsida</taxon>
        <taxon>Poales</taxon>
        <taxon>Poaceae</taxon>
        <taxon>PACMAD clade</taxon>
        <taxon>Panicoideae</taxon>
        <taxon>Andropogonodae</taxon>
        <taxon>Andropogoneae</taxon>
        <taxon>Tripsacinae</taxon>
        <taxon>Zea</taxon>
    </lineage>
</organism>
<evidence type="ECO:0000256" key="1">
    <source>
        <dbReference type="SAM" id="MobiDB-lite"/>
    </source>
</evidence>
<proteinExistence type="evidence at transcript level"/>
<feature type="compositionally biased region" description="Basic and acidic residues" evidence="1">
    <location>
        <begin position="96"/>
        <end position="109"/>
    </location>
</feature>
<feature type="region of interest" description="Disordered" evidence="1">
    <location>
        <begin position="73"/>
        <end position="117"/>
    </location>
</feature>
<reference evidence="2" key="1">
    <citation type="journal article" date="2009" name="PLoS Genet.">
        <title>Sequencing, mapping, and analysis of 27,455 maize full-length cDNAs.</title>
        <authorList>
            <person name="Soderlund C."/>
            <person name="Descour A."/>
            <person name="Kudrna D."/>
            <person name="Bomhoff M."/>
            <person name="Boyd L."/>
            <person name="Currie J."/>
            <person name="Angelova A."/>
            <person name="Collura K."/>
            <person name="Wissotski M."/>
            <person name="Ashley E."/>
            <person name="Morrow D."/>
            <person name="Fernandes J."/>
            <person name="Walbot V."/>
            <person name="Yu Y."/>
        </authorList>
    </citation>
    <scope>NUCLEOTIDE SEQUENCE</scope>
    <source>
        <strain evidence="2">B73</strain>
    </source>
</reference>
<dbReference type="AlphaFoldDB" id="C4J055"/>
<dbReference type="EMBL" id="BT084202">
    <property type="protein sequence ID" value="ACR34555.1"/>
    <property type="molecule type" value="mRNA"/>
</dbReference>
<sequence length="117" mass="13397">MLKVFACNSFGLRQRTVIFNELQLISLHLLNPWILCACSSVGDWWCEGSCPRDATEEELRRVITGAQTTPQLLQHLTGTARKETRSRVQTPQAVRSRREDFRRQPDDSGRSTLSLPR</sequence>